<dbReference type="Pfam" id="PF05794">
    <property type="entry name" value="Tcp11"/>
    <property type="match status" value="1"/>
</dbReference>
<name>A0A067QG10_9AGAM</name>
<dbReference type="InParanoid" id="A0A067QG10"/>
<dbReference type="OrthoDB" id="276323at2759"/>
<gene>
    <name evidence="3" type="ORF">JAAARDRAFT_30329</name>
</gene>
<dbReference type="STRING" id="933084.A0A067QG10"/>
<proteinExistence type="inferred from homology"/>
<dbReference type="PANTHER" id="PTHR12832">
    <property type="entry name" value="TESTIS-SPECIFIC PROTEIN PBS13 T-COMPLEX 11"/>
    <property type="match status" value="1"/>
</dbReference>
<dbReference type="PANTHER" id="PTHR12832:SF11">
    <property type="entry name" value="LD23868P"/>
    <property type="match status" value="1"/>
</dbReference>
<evidence type="ECO:0000256" key="1">
    <source>
        <dbReference type="ARBA" id="ARBA00010954"/>
    </source>
</evidence>
<dbReference type="EMBL" id="KL197711">
    <property type="protein sequence ID" value="KDQ62422.1"/>
    <property type="molecule type" value="Genomic_DNA"/>
</dbReference>
<feature type="compositionally biased region" description="Basic and acidic residues" evidence="2">
    <location>
        <begin position="162"/>
        <end position="173"/>
    </location>
</feature>
<dbReference type="Proteomes" id="UP000027265">
    <property type="component" value="Unassembled WGS sequence"/>
</dbReference>
<organism evidence="3 4">
    <name type="scientific">Jaapia argillacea MUCL 33604</name>
    <dbReference type="NCBI Taxonomy" id="933084"/>
    <lineage>
        <taxon>Eukaryota</taxon>
        <taxon>Fungi</taxon>
        <taxon>Dikarya</taxon>
        <taxon>Basidiomycota</taxon>
        <taxon>Agaricomycotina</taxon>
        <taxon>Agaricomycetes</taxon>
        <taxon>Agaricomycetidae</taxon>
        <taxon>Jaapiales</taxon>
        <taxon>Jaapiaceae</taxon>
        <taxon>Jaapia</taxon>
    </lineage>
</organism>
<dbReference type="HOGENOM" id="CLU_011579_0_0_1"/>
<feature type="compositionally biased region" description="Polar residues" evidence="2">
    <location>
        <begin position="61"/>
        <end position="70"/>
    </location>
</feature>
<evidence type="ECO:0008006" key="5">
    <source>
        <dbReference type="Google" id="ProtNLM"/>
    </source>
</evidence>
<sequence>MDNPPPLAPFTRKRKADTDECQVSDPSSSTSQSSASPEPILTDCSGAPRVSLNAACQSWYASNDEGTNPIPTDEPPAAVWATSSEPPSPVVYEDNCDNPSPAKRPRVDIAGSPPVSPSRRSPRKRLPPSPHRSALRRRRMGDLQDMGLPRSGSPGPTFGSLLRKDIDSFDPSHHQSPTLNLDPASPHIPSPFPLVNRETLKELDLEAILRNPQLRHDLMFDPNLQFRPTSGRRKREIYETYWRAVLKELETGCTCVTFDFDSNPRECICQCHGSPLPASSPGWLVALYPQSAMTLRMPSRIRPLLEELLEVIITVTQPTLPTQPSGLYVPTKAVQAQARQHATQEETLRRAFDLDLIEQELKHKVFDPSGLFRVVGDILKVHCAPMRDRHVDAMVSLAQTCAPGGIGTKADAVKAIRMCFEVLELMKLDIANHQLQTLRSYLATNTPTFEYRIFQDRQKSGQLSVHYTRQWLHTAHRQLLTSQIAVSHPNSPTLLNYATLCRGVQVHFSVLKAMTDLVFHPPCSGPPTPTHDLATSHTRSNHRPSGGPLLVYPETLYLDHSRLLVLSKDAADLAALYMLFLLYRQLIYSDAGARRIKIDDDELVTLKKEIWDIGPPRLGYCFSREWHEKGKAATHRHRPQESPGEGVQNDVEWERWHKSMRDVILQIAMRATAVRLAASSPVAPSRLIPSPPPLPNTTHVTPDERLVKLAERWMDSNLKPGSSLSDLLRDRLCHAVLEAAISKGYPCVFKTGDGFRVVRTSESCDGAGGKVSGLEPMASEIRHLGDRVSRLAIVNLATYAPMYEAEGFLNLES</sequence>
<evidence type="ECO:0000313" key="3">
    <source>
        <dbReference type="EMBL" id="KDQ62422.1"/>
    </source>
</evidence>
<reference evidence="4" key="1">
    <citation type="journal article" date="2014" name="Proc. Natl. Acad. Sci. U.S.A.">
        <title>Extensive sampling of basidiomycete genomes demonstrates inadequacy of the white-rot/brown-rot paradigm for wood decay fungi.</title>
        <authorList>
            <person name="Riley R."/>
            <person name="Salamov A.A."/>
            <person name="Brown D.W."/>
            <person name="Nagy L.G."/>
            <person name="Floudas D."/>
            <person name="Held B.W."/>
            <person name="Levasseur A."/>
            <person name="Lombard V."/>
            <person name="Morin E."/>
            <person name="Otillar R."/>
            <person name="Lindquist E.A."/>
            <person name="Sun H."/>
            <person name="LaButti K.M."/>
            <person name="Schmutz J."/>
            <person name="Jabbour D."/>
            <person name="Luo H."/>
            <person name="Baker S.E."/>
            <person name="Pisabarro A.G."/>
            <person name="Walton J.D."/>
            <person name="Blanchette R.A."/>
            <person name="Henrissat B."/>
            <person name="Martin F."/>
            <person name="Cullen D."/>
            <person name="Hibbett D.S."/>
            <person name="Grigoriev I.V."/>
        </authorList>
    </citation>
    <scope>NUCLEOTIDE SEQUENCE [LARGE SCALE GENOMIC DNA]</scope>
    <source>
        <strain evidence="4">MUCL 33604</strain>
    </source>
</reference>
<feature type="region of interest" description="Disordered" evidence="2">
    <location>
        <begin position="1"/>
        <end position="44"/>
    </location>
</feature>
<protein>
    <recommendedName>
        <fullName evidence="5">Tcp11-domain-containing protein</fullName>
    </recommendedName>
</protein>
<feature type="compositionally biased region" description="Low complexity" evidence="2">
    <location>
        <begin position="24"/>
        <end position="39"/>
    </location>
</feature>
<dbReference type="GO" id="GO:0010737">
    <property type="term" value="P:protein kinase A signaling"/>
    <property type="evidence" value="ECO:0007669"/>
    <property type="project" value="TreeGrafter"/>
</dbReference>
<feature type="region of interest" description="Disordered" evidence="2">
    <location>
        <begin position="61"/>
        <end position="185"/>
    </location>
</feature>
<keyword evidence="4" id="KW-1185">Reference proteome</keyword>
<dbReference type="AlphaFoldDB" id="A0A067QG10"/>
<evidence type="ECO:0000313" key="4">
    <source>
        <dbReference type="Proteomes" id="UP000027265"/>
    </source>
</evidence>
<accession>A0A067QG10</accession>
<evidence type="ECO:0000256" key="2">
    <source>
        <dbReference type="SAM" id="MobiDB-lite"/>
    </source>
</evidence>
<comment type="similarity">
    <text evidence="1">Belongs to the TCP11 family.</text>
</comment>
<dbReference type="InterPro" id="IPR008862">
    <property type="entry name" value="Tcp11"/>
</dbReference>